<protein>
    <submittedName>
        <fullName evidence="2">LytTR family transcriptional regulator DNA-binding domain-containing protein</fullName>
    </submittedName>
</protein>
<evidence type="ECO:0000313" key="3">
    <source>
        <dbReference type="Proteomes" id="UP001523565"/>
    </source>
</evidence>
<comment type="caution">
    <text evidence="2">The sequence shown here is derived from an EMBL/GenBank/DDBJ whole genome shotgun (WGS) entry which is preliminary data.</text>
</comment>
<dbReference type="InterPro" id="IPR007492">
    <property type="entry name" value="LytTR_DNA-bd_dom"/>
</dbReference>
<accession>A0ABT1EJN5</accession>
<evidence type="ECO:0000313" key="2">
    <source>
        <dbReference type="EMBL" id="MCP1110913.1"/>
    </source>
</evidence>
<gene>
    <name evidence="2" type="ORF">NK118_11700</name>
</gene>
<dbReference type="PANTHER" id="PTHR37299">
    <property type="entry name" value="TRANSCRIPTIONAL REGULATOR-RELATED"/>
    <property type="match status" value="1"/>
</dbReference>
<dbReference type="SMART" id="SM00850">
    <property type="entry name" value="LytTR"/>
    <property type="match status" value="1"/>
</dbReference>
<dbReference type="InterPro" id="IPR046947">
    <property type="entry name" value="LytR-like"/>
</dbReference>
<dbReference type="PROSITE" id="PS50930">
    <property type="entry name" value="HTH_LYTTR"/>
    <property type="match status" value="1"/>
</dbReference>
<dbReference type="RefSeq" id="WP_262069793.1">
    <property type="nucleotide sequence ID" value="NZ_JAMXOC010000019.1"/>
</dbReference>
<dbReference type="GO" id="GO:0003677">
    <property type="term" value="F:DNA binding"/>
    <property type="evidence" value="ECO:0007669"/>
    <property type="project" value="UniProtKB-KW"/>
</dbReference>
<dbReference type="Proteomes" id="UP001523565">
    <property type="component" value="Unassembled WGS sequence"/>
</dbReference>
<dbReference type="EMBL" id="JAMZFV010000019">
    <property type="protein sequence ID" value="MCP1110913.1"/>
    <property type="molecule type" value="Genomic_DNA"/>
</dbReference>
<dbReference type="Pfam" id="PF04397">
    <property type="entry name" value="LytTR"/>
    <property type="match status" value="1"/>
</dbReference>
<evidence type="ECO:0000259" key="1">
    <source>
        <dbReference type="PROSITE" id="PS50930"/>
    </source>
</evidence>
<proteinExistence type="predicted"/>
<sequence length="145" mass="16847">MEIRIFENVNGEEHIDIYCHQSNSPEVTHLLHFLKENKRLPAKDGNDLVYINSLDIMYAEYIDRKVFIYTSESELITNQSLGSLEDNIPHLFRCSKNTLLNINYIKRLQSFGGGRILVTLVNGEQLVISRRYAAEFRKLLNESEV</sequence>
<keyword evidence="2" id="KW-0238">DNA-binding</keyword>
<dbReference type="PANTHER" id="PTHR37299:SF1">
    <property type="entry name" value="STAGE 0 SPORULATION PROTEIN A HOMOLOG"/>
    <property type="match status" value="1"/>
</dbReference>
<dbReference type="Gene3D" id="2.40.50.1020">
    <property type="entry name" value="LytTr DNA-binding domain"/>
    <property type="match status" value="1"/>
</dbReference>
<name>A0ABT1EJN5_9FIRM</name>
<organism evidence="2 3">
    <name type="scientific">Ohessyouella blattaphilus</name>
    <dbReference type="NCBI Taxonomy" id="2949333"/>
    <lineage>
        <taxon>Bacteria</taxon>
        <taxon>Bacillati</taxon>
        <taxon>Bacillota</taxon>
        <taxon>Clostridia</taxon>
        <taxon>Lachnospirales</taxon>
        <taxon>Lachnospiraceae</taxon>
        <taxon>Ohessyouella</taxon>
    </lineage>
</organism>
<reference evidence="2 3" key="1">
    <citation type="journal article" date="2022" name="Genome Biol. Evol.">
        <title>Host diet, physiology and behaviors set the stage for Lachnospiraceae cladogenesis.</title>
        <authorList>
            <person name="Vera-Ponce De Leon A."/>
            <person name="Schneider M."/>
            <person name="Jahnes B.C."/>
            <person name="Sadowski V."/>
            <person name="Camuy-Velez L.A."/>
            <person name="Duan J."/>
            <person name="Sabree Z.L."/>
        </authorList>
    </citation>
    <scope>NUCLEOTIDE SEQUENCE [LARGE SCALE GENOMIC DNA]</scope>
    <source>
        <strain evidence="2 3">PAL227</strain>
    </source>
</reference>
<keyword evidence="3" id="KW-1185">Reference proteome</keyword>
<feature type="domain" description="HTH LytTR-type" evidence="1">
    <location>
        <begin position="40"/>
        <end position="142"/>
    </location>
</feature>